<feature type="repeat" description="ANK" evidence="3">
    <location>
        <begin position="1107"/>
        <end position="1139"/>
    </location>
</feature>
<feature type="coiled-coil region" evidence="4">
    <location>
        <begin position="25"/>
        <end position="52"/>
    </location>
</feature>
<dbReference type="Gene3D" id="1.25.40.20">
    <property type="entry name" value="Ankyrin repeat-containing domain"/>
    <property type="match status" value="4"/>
</dbReference>
<keyword evidence="7" id="KW-1185">Reference proteome</keyword>
<gene>
    <name evidence="6" type="ORF">CDV31_009898</name>
</gene>
<keyword evidence="4" id="KW-0175">Coiled coil</keyword>
<dbReference type="PRINTS" id="PR01415">
    <property type="entry name" value="ANKYRIN"/>
</dbReference>
<dbReference type="EMBL" id="NIZV01000146">
    <property type="protein sequence ID" value="RSM04807.1"/>
    <property type="molecule type" value="Genomic_DNA"/>
</dbReference>
<dbReference type="PROSITE" id="PS50088">
    <property type="entry name" value="ANK_REPEAT"/>
    <property type="match status" value="9"/>
</dbReference>
<feature type="repeat" description="ANK" evidence="3">
    <location>
        <begin position="979"/>
        <end position="1011"/>
    </location>
</feature>
<dbReference type="Pfam" id="PF17111">
    <property type="entry name" value="PigL_N"/>
    <property type="match status" value="1"/>
</dbReference>
<dbReference type="SUPFAM" id="SSF48403">
    <property type="entry name" value="Ankyrin repeat"/>
    <property type="match status" value="2"/>
</dbReference>
<dbReference type="GO" id="GO:0004842">
    <property type="term" value="F:ubiquitin-protein transferase activity"/>
    <property type="evidence" value="ECO:0007669"/>
    <property type="project" value="TreeGrafter"/>
</dbReference>
<name>A0A428TRU2_9HYPO</name>
<dbReference type="PANTHER" id="PTHR24171">
    <property type="entry name" value="ANKYRIN REPEAT DOMAIN-CONTAINING PROTEIN 39-RELATED"/>
    <property type="match status" value="1"/>
</dbReference>
<feature type="repeat" description="ANK" evidence="3">
    <location>
        <begin position="846"/>
        <end position="878"/>
    </location>
</feature>
<dbReference type="Pfam" id="PF12796">
    <property type="entry name" value="Ank_2"/>
    <property type="match status" value="4"/>
</dbReference>
<evidence type="ECO:0000313" key="7">
    <source>
        <dbReference type="Proteomes" id="UP000288429"/>
    </source>
</evidence>
<feature type="repeat" description="ANK" evidence="3">
    <location>
        <begin position="913"/>
        <end position="945"/>
    </location>
</feature>
<dbReference type="Gene3D" id="3.40.50.300">
    <property type="entry name" value="P-loop containing nucleotide triphosphate hydrolases"/>
    <property type="match status" value="1"/>
</dbReference>
<dbReference type="SUPFAM" id="SSF52540">
    <property type="entry name" value="P-loop containing nucleoside triphosphate hydrolases"/>
    <property type="match status" value="1"/>
</dbReference>
<organism evidence="6 7">
    <name type="scientific">Fusarium ambrosium</name>
    <dbReference type="NCBI Taxonomy" id="131363"/>
    <lineage>
        <taxon>Eukaryota</taxon>
        <taxon>Fungi</taxon>
        <taxon>Dikarya</taxon>
        <taxon>Ascomycota</taxon>
        <taxon>Pezizomycotina</taxon>
        <taxon>Sordariomycetes</taxon>
        <taxon>Hypocreomycetidae</taxon>
        <taxon>Hypocreales</taxon>
        <taxon>Nectriaceae</taxon>
        <taxon>Fusarium</taxon>
        <taxon>Fusarium solani species complex</taxon>
    </lineage>
</organism>
<dbReference type="InterPro" id="IPR036770">
    <property type="entry name" value="Ankyrin_rpt-contain_sf"/>
</dbReference>
<dbReference type="SMART" id="SM00248">
    <property type="entry name" value="ANK"/>
    <property type="match status" value="12"/>
</dbReference>
<evidence type="ECO:0000256" key="4">
    <source>
        <dbReference type="SAM" id="Coils"/>
    </source>
</evidence>
<dbReference type="Pfam" id="PF24883">
    <property type="entry name" value="NPHP3_N"/>
    <property type="match status" value="1"/>
</dbReference>
<feature type="repeat" description="ANK" evidence="3">
    <location>
        <begin position="946"/>
        <end position="978"/>
    </location>
</feature>
<evidence type="ECO:0000259" key="5">
    <source>
        <dbReference type="PROSITE" id="PS50837"/>
    </source>
</evidence>
<dbReference type="Proteomes" id="UP000288429">
    <property type="component" value="Unassembled WGS sequence"/>
</dbReference>
<protein>
    <recommendedName>
        <fullName evidence="5">NACHT domain-containing protein</fullName>
    </recommendedName>
</protein>
<dbReference type="AlphaFoldDB" id="A0A428TRU2"/>
<comment type="caution">
    <text evidence="6">The sequence shown here is derived from an EMBL/GenBank/DDBJ whole genome shotgun (WGS) entry which is preliminary data.</text>
</comment>
<dbReference type="GO" id="GO:0085020">
    <property type="term" value="P:protein K6-linked ubiquitination"/>
    <property type="evidence" value="ECO:0007669"/>
    <property type="project" value="TreeGrafter"/>
</dbReference>
<dbReference type="InterPro" id="IPR027417">
    <property type="entry name" value="P-loop_NTPase"/>
</dbReference>
<dbReference type="InterPro" id="IPR056884">
    <property type="entry name" value="NPHP3-like_N"/>
</dbReference>
<dbReference type="PANTHER" id="PTHR24171:SF8">
    <property type="entry name" value="BRCA1-ASSOCIATED RING DOMAIN PROTEIN 1"/>
    <property type="match status" value="1"/>
</dbReference>
<keyword evidence="2 3" id="KW-0040">ANK repeat</keyword>
<sequence length="1197" mass="132337">MAEAIGLAASVAGLVSLGLSVCKGLATYYDNYQSAENEVKLLCEEVNDLTLILQSFEDALKDSDIRPKLESSASTRPINICMERMTELDKELQKLVSSGKDDKRSARKFMSKTMKALYPFKEETIQKLRSNISRTNETLQLVASTVLIRQNHKMHDNINQFYEKEDSREIMRWLDPPDPSHTHATASSKRGEDTGAWFINSPEFSSWISSPYSVLWVYGSAGRGKTVLCSTIINHLLQHCEDKPTSGVAYFYFDYTNASISQHHNRLLRSLIEQLSSQNGGVPKTLKTLYERCRHGTTQPTEAELTQTLRNVIQLFSPCYLVIDAVDESKEKQEFLKLLNVIAGQWRLPQVHLLVTSRTELDTEIPKRTWKGVTMSIQDGIVGDVESQVISTLGDENGALGQWDSDKRDMIAKSLIENSRGNFRWVACQLQALEECHTAQELDEALDSLPATLEETYARSLLAIEEKRREGFRHILRWLSFSARPMHLDEITEVLAIDFSAKPRPHYDPRKRLVNPAKFFHKHSNLVSVSTVKDSAGQHQELRLAHLSVRDYLLSNKIVGSPASYFTINSLSAHRSIAEACIVYLQQLTKSDEGLEKSQKTQSLAPYAARFWSYHVQAATAAAGKERSSSSRALLETSNPEAVPLIILIFELLAQILRVFGLPVPTTERELQTDLNNLCVELLSAQLEGQIRFFDPDTPWIDKPDVSRRINALPSGLYYAAHSGLTDSVKLLLAKGMDVNAIGGRHGTALQAASCRGYKDIVQLLLENGAKVDQLAGDYGYALQGAACYGHGECVSLLLDWKADVNAKGGEHHTALHAAAYNGHEKVVELLVERGAAINDPGSEDEGQSPLIQAAAEGHTATVQLLLKLGADSLLRDRGGWSALDESAPPGFDTVVRILIDHDLAILQSRDNDGKSALHHTVGQGHVSTVSLLLERGMDVNAMDIEGRSALFGAVRLGNEAIVKVLLKHGANPLIQDKQGWSVLHMAAFHGRTEVGELLIEAGTPINEGPKGISPVHIAVLRKQISFLELLLEHGADAQAETESGKNALYFLKLNETYRADAVAHRLKIDINYLAVTGLRIAGSEGRDSRIRELLERGADINARDEGGYTALTWVAMNGHTSTMRLLIENGADVNSCTDEGRSAMDCYNGLDEEIVNLMLEHGYKEKEQLLDLDGGAPLDMAERDEVLNDIRQLLSG</sequence>
<evidence type="ECO:0000256" key="2">
    <source>
        <dbReference type="ARBA" id="ARBA00023043"/>
    </source>
</evidence>
<proteinExistence type="predicted"/>
<feature type="repeat" description="ANK" evidence="3">
    <location>
        <begin position="811"/>
        <end position="843"/>
    </location>
</feature>
<evidence type="ECO:0000256" key="1">
    <source>
        <dbReference type="ARBA" id="ARBA00022737"/>
    </source>
</evidence>
<feature type="repeat" description="ANK" evidence="3">
    <location>
        <begin position="1011"/>
        <end position="1043"/>
    </location>
</feature>
<feature type="repeat" description="ANK" evidence="3">
    <location>
        <begin position="1074"/>
        <end position="1106"/>
    </location>
</feature>
<feature type="domain" description="NACHT" evidence="5">
    <location>
        <begin position="213"/>
        <end position="359"/>
    </location>
</feature>
<evidence type="ECO:0000256" key="3">
    <source>
        <dbReference type="PROSITE-ProRule" id="PRU00023"/>
    </source>
</evidence>
<dbReference type="InterPro" id="IPR031348">
    <property type="entry name" value="PigL_N"/>
</dbReference>
<evidence type="ECO:0000313" key="6">
    <source>
        <dbReference type="EMBL" id="RSM04807.1"/>
    </source>
</evidence>
<dbReference type="PROSITE" id="PS50297">
    <property type="entry name" value="ANK_REP_REGION"/>
    <property type="match status" value="9"/>
</dbReference>
<feature type="repeat" description="ANK" evidence="3">
    <location>
        <begin position="745"/>
        <end position="777"/>
    </location>
</feature>
<dbReference type="InterPro" id="IPR007111">
    <property type="entry name" value="NACHT_NTPase"/>
</dbReference>
<dbReference type="Pfam" id="PF00023">
    <property type="entry name" value="Ank"/>
    <property type="match status" value="2"/>
</dbReference>
<dbReference type="InterPro" id="IPR002110">
    <property type="entry name" value="Ankyrin_rpt"/>
</dbReference>
<keyword evidence="1" id="KW-0677">Repeat</keyword>
<dbReference type="PROSITE" id="PS50837">
    <property type="entry name" value="NACHT"/>
    <property type="match status" value="1"/>
</dbReference>
<reference evidence="6 7" key="1">
    <citation type="submission" date="2017-06" db="EMBL/GenBank/DDBJ databases">
        <title>Cmopartive genomic analysis of Ambrosia Fusariam Clade fungi.</title>
        <authorList>
            <person name="Stajich J.E."/>
            <person name="Carrillo J."/>
            <person name="Kijimoto T."/>
            <person name="Eskalen A."/>
            <person name="O'Donnell K."/>
            <person name="Kasson M."/>
        </authorList>
    </citation>
    <scope>NUCLEOTIDE SEQUENCE [LARGE SCALE GENOMIC DNA]</scope>
    <source>
        <strain evidence="6 7">NRRL 20438</strain>
    </source>
</reference>
<accession>A0A428TRU2</accession>